<dbReference type="Gene3D" id="3.50.50.60">
    <property type="entry name" value="FAD/NAD(P)-binding domain"/>
    <property type="match status" value="1"/>
</dbReference>
<evidence type="ECO:0000313" key="3">
    <source>
        <dbReference type="Proteomes" id="UP000245461"/>
    </source>
</evidence>
<gene>
    <name evidence="2" type="ORF">DKG74_20965</name>
</gene>
<feature type="domain" description="FAD-dependent urate hydroxylase HpyO/Asp monooxygenase CreE-like FAD/NAD(P)-binding" evidence="1">
    <location>
        <begin position="10"/>
        <end position="164"/>
    </location>
</feature>
<dbReference type="EMBL" id="QGLE01000023">
    <property type="protein sequence ID" value="PWR17589.1"/>
    <property type="molecule type" value="Genomic_DNA"/>
</dbReference>
<evidence type="ECO:0000259" key="1">
    <source>
        <dbReference type="Pfam" id="PF13454"/>
    </source>
</evidence>
<dbReference type="InterPro" id="IPR036188">
    <property type="entry name" value="FAD/NAD-bd_sf"/>
</dbReference>
<dbReference type="InterPro" id="IPR052189">
    <property type="entry name" value="L-asp_N-monooxygenase_NS-form"/>
</dbReference>
<evidence type="ECO:0000313" key="2">
    <source>
        <dbReference type="EMBL" id="PWR17589.1"/>
    </source>
</evidence>
<keyword evidence="2" id="KW-0378">Hydrolase</keyword>
<dbReference type="RefSeq" id="WP_109908135.1">
    <property type="nucleotide sequence ID" value="NZ_QGLE01000023.1"/>
</dbReference>
<protein>
    <submittedName>
        <fullName evidence="2">Hydroxyacylglutathione hydrolase</fullName>
    </submittedName>
</protein>
<accession>A0A317DSE8</accession>
<comment type="caution">
    <text evidence="2">The sequence shown here is derived from an EMBL/GenBank/DDBJ whole genome shotgun (WGS) entry which is preliminary data.</text>
</comment>
<dbReference type="OrthoDB" id="101972at2"/>
<sequence>MSRPAGPTVAIVGGGFTGACVALHLAERWSGALALHVVEPRAGLGRGVAYDSDEPAHRINVPSTRMSIYPGDEGHFDRWLRANDAVADDPAATLPDGRIFPRRAVFGRYAGAALAEVLRRRPAIVFRHHRTRAVTVAATPGGYRIHLADGGSIEADLVVLATSHPPPAPPAELSTLDGVAGYVPDPWAPGALDAIGPDDRVVIAGTGLTMADIVAALALKGHRGPIAVLSRRGLLSRGHPPAPVEPWGRFDQPPPRTALELLRRVRAELRAAAAAGQPWQAVLDAVRRDAQNLWSQLPLRQRARLLRHLRPFWDVHRYRVAPQVEAAVADAASEGRFTRRLGRLRGAEPSPEGIRVRFGRDETIETDALVLATGPAHGSVIAGNPALASLAAAGLVKADSLGLGIATDRSSRAIALDGRALDTLLVAGPLARATFGELMGLPQVSAQAEQVAVRVAAWLTAAGARRGLATASL</sequence>
<dbReference type="PANTHER" id="PTHR40254">
    <property type="entry name" value="BLR0577 PROTEIN"/>
    <property type="match status" value="1"/>
</dbReference>
<reference evidence="2 3" key="1">
    <citation type="submission" date="2018-05" db="EMBL/GenBank/DDBJ databases">
        <title>Zavarzinia sp. HR-AS.</title>
        <authorList>
            <person name="Lee Y."/>
            <person name="Jeon C.O."/>
        </authorList>
    </citation>
    <scope>NUCLEOTIDE SEQUENCE [LARGE SCALE GENOMIC DNA]</scope>
    <source>
        <strain evidence="2 3">HR-AS</strain>
    </source>
</reference>
<dbReference type="PROSITE" id="PS51257">
    <property type="entry name" value="PROKAR_LIPOPROTEIN"/>
    <property type="match status" value="1"/>
</dbReference>
<dbReference type="PANTHER" id="PTHR40254:SF1">
    <property type="entry name" value="BLR0577 PROTEIN"/>
    <property type="match status" value="1"/>
</dbReference>
<organism evidence="2 3">
    <name type="scientific">Zavarzinia aquatilis</name>
    <dbReference type="NCBI Taxonomy" id="2211142"/>
    <lineage>
        <taxon>Bacteria</taxon>
        <taxon>Pseudomonadati</taxon>
        <taxon>Pseudomonadota</taxon>
        <taxon>Alphaproteobacteria</taxon>
        <taxon>Rhodospirillales</taxon>
        <taxon>Zavarziniaceae</taxon>
        <taxon>Zavarzinia</taxon>
    </lineage>
</organism>
<name>A0A317DSE8_9PROT</name>
<dbReference type="InterPro" id="IPR038732">
    <property type="entry name" value="HpyO/CreE_NAD-binding"/>
</dbReference>
<dbReference type="Pfam" id="PF13454">
    <property type="entry name" value="NAD_binding_9"/>
    <property type="match status" value="1"/>
</dbReference>
<dbReference type="Proteomes" id="UP000245461">
    <property type="component" value="Unassembled WGS sequence"/>
</dbReference>
<keyword evidence="3" id="KW-1185">Reference proteome</keyword>
<dbReference type="AlphaFoldDB" id="A0A317DSE8"/>
<proteinExistence type="predicted"/>
<dbReference type="SUPFAM" id="SSF51905">
    <property type="entry name" value="FAD/NAD(P)-binding domain"/>
    <property type="match status" value="2"/>
</dbReference>
<dbReference type="GO" id="GO:0016787">
    <property type="term" value="F:hydrolase activity"/>
    <property type="evidence" value="ECO:0007669"/>
    <property type="project" value="UniProtKB-KW"/>
</dbReference>